<dbReference type="RefSeq" id="WP_107581929.1">
    <property type="nucleotide sequence ID" value="NZ_JAERMS010000009.1"/>
</dbReference>
<evidence type="ECO:0000259" key="1">
    <source>
        <dbReference type="Pfam" id="PF00501"/>
    </source>
</evidence>
<protein>
    <submittedName>
        <fullName evidence="3">Acyl--CoA ligase</fullName>
    </submittedName>
</protein>
<dbReference type="SUPFAM" id="SSF56801">
    <property type="entry name" value="Acetyl-CoA synthetase-like"/>
    <property type="match status" value="1"/>
</dbReference>
<dbReference type="Pfam" id="PF13193">
    <property type="entry name" value="AMP-binding_C"/>
    <property type="match status" value="1"/>
</dbReference>
<dbReference type="CDD" id="cd04433">
    <property type="entry name" value="AFD_class_I"/>
    <property type="match status" value="1"/>
</dbReference>
<feature type="domain" description="AMP-dependent synthetase/ligase" evidence="1">
    <location>
        <begin position="101"/>
        <end position="287"/>
    </location>
</feature>
<feature type="domain" description="AMP-binding enzyme C-terminal" evidence="2">
    <location>
        <begin position="354"/>
        <end position="429"/>
    </location>
</feature>
<keyword evidence="4" id="KW-1185">Reference proteome</keyword>
<dbReference type="Proteomes" id="UP000664265">
    <property type="component" value="Unassembled WGS sequence"/>
</dbReference>
<sequence length="436" mass="47994">MKTIEDFLCRNARLYADQPAIVTPCDTITYAELWQQVSAKARTMAALRGRAVVFRGSQTADFLVHYFAIHLAGAVAVPLEHDVPDSRLTELETELSHCMLPADVADVLYTTGTTGRSKGVMVSHRAILANSDNLVKALNFSHDLVFVICGPMNHIGCLSKVYPVVQCGATLYLLEGMKDLNAFYQALDYPCAKAATFLVPASIRMLLTFSADRLQTYAAKLDFIETGAAPIAQTDMRQLCRLLPHSRLYNTYASTETGIIATYNFNDSHCFEGCVGTAMPHARFTVDSDRRIRCQGDTLMSGYAGNEALTASVLTDGELLTADLGRVDAEGRLHLMGRSDDIINTGGLKVAPEEVEKAALAMGNIAECLCVAANHPVVGTVLRLLVVMRPGHELKARELTRHLRERLEAYKVPMLYEQVEAIRKTFNGKPDRKSYR</sequence>
<dbReference type="InterPro" id="IPR045851">
    <property type="entry name" value="AMP-bd_C_sf"/>
</dbReference>
<reference evidence="3 4" key="1">
    <citation type="submission" date="2021-01" db="EMBL/GenBank/DDBJ databases">
        <title>Prevotella A2931 sp. nov.</title>
        <authorList>
            <person name="Buhl M."/>
            <person name="Oberhettinger P."/>
        </authorList>
    </citation>
    <scope>NUCLEOTIDE SEQUENCE [LARGE SCALE GENOMIC DNA]</scope>
    <source>
        <strain evidence="3 4">A2931</strain>
    </source>
</reference>
<comment type="caution">
    <text evidence="3">The sequence shown here is derived from an EMBL/GenBank/DDBJ whole genome shotgun (WGS) entry which is preliminary data.</text>
</comment>
<dbReference type="Gene3D" id="3.30.300.30">
    <property type="match status" value="1"/>
</dbReference>
<feature type="domain" description="AMP-dependent synthetase/ligase" evidence="1">
    <location>
        <begin position="10"/>
        <end position="89"/>
    </location>
</feature>
<dbReference type="PANTHER" id="PTHR43201:SF32">
    <property type="entry name" value="2-SUCCINYLBENZOATE--COA LIGASE, CHLOROPLASTIC_PEROXISOMAL"/>
    <property type="match status" value="1"/>
</dbReference>
<dbReference type="InterPro" id="IPR042099">
    <property type="entry name" value="ANL_N_sf"/>
</dbReference>
<dbReference type="Gene3D" id="3.40.50.12780">
    <property type="entry name" value="N-terminal domain of ligase-like"/>
    <property type="match status" value="2"/>
</dbReference>
<organism evidence="3 4">
    <name type="scientific">Prevotella illustrans</name>
    <dbReference type="NCBI Taxonomy" id="2800387"/>
    <lineage>
        <taxon>Bacteria</taxon>
        <taxon>Pseudomonadati</taxon>
        <taxon>Bacteroidota</taxon>
        <taxon>Bacteroidia</taxon>
        <taxon>Bacteroidales</taxon>
        <taxon>Prevotellaceae</taxon>
        <taxon>Prevotella</taxon>
    </lineage>
</organism>
<dbReference type="InterPro" id="IPR020845">
    <property type="entry name" value="AMP-binding_CS"/>
</dbReference>
<keyword evidence="3" id="KW-0436">Ligase</keyword>
<dbReference type="InterPro" id="IPR000873">
    <property type="entry name" value="AMP-dep_synth/lig_dom"/>
</dbReference>
<evidence type="ECO:0000259" key="2">
    <source>
        <dbReference type="Pfam" id="PF13193"/>
    </source>
</evidence>
<dbReference type="InterPro" id="IPR025110">
    <property type="entry name" value="AMP-bd_C"/>
</dbReference>
<proteinExistence type="predicted"/>
<gene>
    <name evidence="3" type="ORF">JHU38_04665</name>
</gene>
<evidence type="ECO:0000313" key="3">
    <source>
        <dbReference type="EMBL" id="MBO1363076.1"/>
    </source>
</evidence>
<accession>A0ABS3M4Q8</accession>
<dbReference type="EMBL" id="JAERMS010000009">
    <property type="protein sequence ID" value="MBO1363076.1"/>
    <property type="molecule type" value="Genomic_DNA"/>
</dbReference>
<dbReference type="PANTHER" id="PTHR43201">
    <property type="entry name" value="ACYL-COA SYNTHETASE"/>
    <property type="match status" value="1"/>
</dbReference>
<name>A0ABS3M4Q8_9BACT</name>
<evidence type="ECO:0000313" key="4">
    <source>
        <dbReference type="Proteomes" id="UP000664265"/>
    </source>
</evidence>
<dbReference type="Pfam" id="PF00501">
    <property type="entry name" value="AMP-binding"/>
    <property type="match status" value="2"/>
</dbReference>
<dbReference type="GO" id="GO:0016874">
    <property type="term" value="F:ligase activity"/>
    <property type="evidence" value="ECO:0007669"/>
    <property type="project" value="UniProtKB-KW"/>
</dbReference>
<dbReference type="PROSITE" id="PS00455">
    <property type="entry name" value="AMP_BINDING"/>
    <property type="match status" value="1"/>
</dbReference>